<reference evidence="2" key="1">
    <citation type="submission" date="2021-01" db="EMBL/GenBank/DDBJ databases">
        <title>Tabrizicola alba sp. nov. a motile alkaliphilic bacterium isolated from a soda lake.</title>
        <authorList>
            <person name="Szuroczki S."/>
            <person name="Abbaszade G."/>
            <person name="Schumann P."/>
            <person name="Toth E."/>
        </authorList>
    </citation>
    <scope>NUCLEOTIDE SEQUENCE</scope>
    <source>
        <strain evidence="2">DMG-N-6</strain>
    </source>
</reference>
<dbReference type="InterPro" id="IPR017946">
    <property type="entry name" value="PLC-like_Pdiesterase_TIM-brl"/>
</dbReference>
<comment type="caution">
    <text evidence="2">The sequence shown here is derived from an EMBL/GenBank/DDBJ whole genome shotgun (WGS) entry which is preliminary data.</text>
</comment>
<dbReference type="PANTHER" id="PTHR46211:SF14">
    <property type="entry name" value="GLYCEROPHOSPHODIESTER PHOSPHODIESTERASE"/>
    <property type="match status" value="1"/>
</dbReference>
<dbReference type="AlphaFoldDB" id="A0A8K0VAR0"/>
<dbReference type="Gene3D" id="3.20.20.190">
    <property type="entry name" value="Phosphatidylinositol (PI) phosphodiesterase"/>
    <property type="match status" value="1"/>
</dbReference>
<evidence type="ECO:0000313" key="3">
    <source>
        <dbReference type="Proteomes" id="UP000648908"/>
    </source>
</evidence>
<dbReference type="Proteomes" id="UP000648908">
    <property type="component" value="Unassembled WGS sequence"/>
</dbReference>
<evidence type="ECO:0000259" key="1">
    <source>
        <dbReference type="PROSITE" id="PS51704"/>
    </source>
</evidence>
<dbReference type="InterPro" id="IPR030395">
    <property type="entry name" value="GP_PDE_dom"/>
</dbReference>
<name>A0A8K0VAR0_9RHOB</name>
<dbReference type="EMBL" id="JAESVN010000002">
    <property type="protein sequence ID" value="MBL4916753.1"/>
    <property type="molecule type" value="Genomic_DNA"/>
</dbReference>
<organism evidence="2 3">
    <name type="scientific">Szabonella alba</name>
    <dbReference type="NCBI Taxonomy" id="2804194"/>
    <lineage>
        <taxon>Bacteria</taxon>
        <taxon>Pseudomonadati</taxon>
        <taxon>Pseudomonadota</taxon>
        <taxon>Alphaproteobacteria</taxon>
        <taxon>Rhodobacterales</taxon>
        <taxon>Paracoccaceae</taxon>
        <taxon>Szabonella</taxon>
    </lineage>
</organism>
<sequence length="247" mass="27333">MPKIMAHRGARNLWAENSRLGFIETVALDFDAIEFDLHLTDAGELVFIHDALLDRTTTGHGPVRALTPASRKALRLKDPYGVPIDEGVPSLDEVLPILAAGRADLYVELKADETGRPYPGMVARVAEVLARHGLRDRCVLHSFDIATVEEIRDQAPGFRRLISVNRDWADRQGGIAAFLRRVEGLVDIVGIHHALYEAEFETIADLRPMGTTSVWTVNDAATIRRWAARDVAFIVSDDPVLVRTVLG</sequence>
<dbReference type="PANTHER" id="PTHR46211">
    <property type="entry name" value="GLYCEROPHOSPHORYL DIESTER PHOSPHODIESTERASE"/>
    <property type="match status" value="1"/>
</dbReference>
<dbReference type="RefSeq" id="WP_202687568.1">
    <property type="nucleotide sequence ID" value="NZ_JAESVN010000002.1"/>
</dbReference>
<keyword evidence="3" id="KW-1185">Reference proteome</keyword>
<feature type="domain" description="GP-PDE" evidence="1">
    <location>
        <begin position="2"/>
        <end position="246"/>
    </location>
</feature>
<dbReference type="GO" id="GO:0008081">
    <property type="term" value="F:phosphoric diester hydrolase activity"/>
    <property type="evidence" value="ECO:0007669"/>
    <property type="project" value="InterPro"/>
</dbReference>
<proteinExistence type="predicted"/>
<dbReference type="Pfam" id="PF03009">
    <property type="entry name" value="GDPD"/>
    <property type="match status" value="1"/>
</dbReference>
<protein>
    <submittedName>
        <fullName evidence="2">Glycerophosphodiester phosphodiesterase</fullName>
    </submittedName>
</protein>
<accession>A0A8K0VAR0</accession>
<dbReference type="GO" id="GO:0006629">
    <property type="term" value="P:lipid metabolic process"/>
    <property type="evidence" value="ECO:0007669"/>
    <property type="project" value="InterPro"/>
</dbReference>
<gene>
    <name evidence="2" type="ORF">JL811_05910</name>
</gene>
<dbReference type="CDD" id="cd08565">
    <property type="entry name" value="GDPD_pAtGDE_like"/>
    <property type="match status" value="1"/>
</dbReference>
<dbReference type="SUPFAM" id="SSF51695">
    <property type="entry name" value="PLC-like phosphodiesterases"/>
    <property type="match status" value="1"/>
</dbReference>
<dbReference type="PROSITE" id="PS51704">
    <property type="entry name" value="GP_PDE"/>
    <property type="match status" value="1"/>
</dbReference>
<evidence type="ECO:0000313" key="2">
    <source>
        <dbReference type="EMBL" id="MBL4916753.1"/>
    </source>
</evidence>